<protein>
    <submittedName>
        <fullName evidence="2">S-layer homology domain-containing protein</fullName>
    </submittedName>
</protein>
<feature type="domain" description="SLH" evidence="1">
    <location>
        <begin position="202"/>
        <end position="265"/>
    </location>
</feature>
<sequence length="395" mass="43000">VPPPPPPPSGLSDIRGHWAEGFIQALVARGIILGFPDSTFRPEAPLTRVQYAAMLAKTYDLPNVRVAINFSDVRSNFWGFKAIARASEMGFLAGFPDRTFRPGLNLTRVQAILALVNGLQFRGGQASILQIYGDRAQIPGYAIDSVATGTQRGMIVNYPNPRLLNPLRDITRGEVSALLYQSLVSINRAAPIDSPYIVTPELSALSFTDLDAHWSKDFTLPLAAQDLVKGYGDGSFKPNATINRVQFAAIVARAFNPSPQRDGVTFSDVPSNFWGLSAINQAYRGGFLERFTDASFRPASGMTRLELVQALVKGLRLPDGDPQLLERLSDRANVPMAAQGQVAAAIAAGMIVNYPNQTQFNPQQPATRADMTTMVHQAMASGRRLSTVQSPYILR</sequence>
<dbReference type="RefSeq" id="WP_264327968.1">
    <property type="nucleotide sequence ID" value="NZ_JADEXQ010000158.1"/>
</dbReference>
<dbReference type="Pfam" id="PF00395">
    <property type="entry name" value="SLH"/>
    <property type="match status" value="5"/>
</dbReference>
<evidence type="ECO:0000259" key="1">
    <source>
        <dbReference type="PROSITE" id="PS51272"/>
    </source>
</evidence>
<reference evidence="2" key="1">
    <citation type="submission" date="2020-10" db="EMBL/GenBank/DDBJ databases">
        <authorList>
            <person name="Castelo-Branco R."/>
            <person name="Eusebio N."/>
            <person name="Adriana R."/>
            <person name="Vieira A."/>
            <person name="Brugerolle De Fraissinette N."/>
            <person name="Rezende De Castro R."/>
            <person name="Schneider M.P."/>
            <person name="Vasconcelos V."/>
            <person name="Leao P.N."/>
        </authorList>
    </citation>
    <scope>NUCLEOTIDE SEQUENCE</scope>
    <source>
        <strain evidence="2">LEGE 11480</strain>
    </source>
</reference>
<feature type="domain" description="SLH" evidence="1">
    <location>
        <begin position="70"/>
        <end position="129"/>
    </location>
</feature>
<feature type="domain" description="SLH" evidence="1">
    <location>
        <begin position="266"/>
        <end position="323"/>
    </location>
</feature>
<dbReference type="Proteomes" id="UP000625316">
    <property type="component" value="Unassembled WGS sequence"/>
</dbReference>
<accession>A0A928VW64</accession>
<dbReference type="InterPro" id="IPR051465">
    <property type="entry name" value="Cell_Envelope_Struct_Comp"/>
</dbReference>
<feature type="domain" description="SLH" evidence="1">
    <location>
        <begin position="6"/>
        <end position="69"/>
    </location>
</feature>
<comment type="caution">
    <text evidence="2">The sequence shown here is derived from an EMBL/GenBank/DDBJ whole genome shotgun (WGS) entry which is preliminary data.</text>
</comment>
<name>A0A928VW64_9CYAN</name>
<keyword evidence="3" id="KW-1185">Reference proteome</keyword>
<organism evidence="2 3">
    <name type="scientific">Romeriopsis navalis LEGE 11480</name>
    <dbReference type="NCBI Taxonomy" id="2777977"/>
    <lineage>
        <taxon>Bacteria</taxon>
        <taxon>Bacillati</taxon>
        <taxon>Cyanobacteriota</taxon>
        <taxon>Cyanophyceae</taxon>
        <taxon>Leptolyngbyales</taxon>
        <taxon>Leptolyngbyaceae</taxon>
        <taxon>Romeriopsis</taxon>
        <taxon>Romeriopsis navalis</taxon>
    </lineage>
</organism>
<dbReference type="PANTHER" id="PTHR43308">
    <property type="entry name" value="OUTER MEMBRANE PROTEIN ALPHA-RELATED"/>
    <property type="match status" value="1"/>
</dbReference>
<dbReference type="PROSITE" id="PS51272">
    <property type="entry name" value="SLH"/>
    <property type="match status" value="5"/>
</dbReference>
<dbReference type="PANTHER" id="PTHR43308:SF5">
    <property type="entry name" value="S-LAYER PROTEIN _ PEPTIDOGLYCAN ENDO-BETA-N-ACETYLGLUCOSAMINIDASE"/>
    <property type="match status" value="1"/>
</dbReference>
<feature type="domain" description="SLH" evidence="1">
    <location>
        <begin position="325"/>
        <end position="389"/>
    </location>
</feature>
<gene>
    <name evidence="2" type="ORF">IQ266_25810</name>
</gene>
<evidence type="ECO:0000313" key="3">
    <source>
        <dbReference type="Proteomes" id="UP000625316"/>
    </source>
</evidence>
<dbReference type="EMBL" id="JADEXQ010000158">
    <property type="protein sequence ID" value="MBE9033159.1"/>
    <property type="molecule type" value="Genomic_DNA"/>
</dbReference>
<dbReference type="AlphaFoldDB" id="A0A928VW64"/>
<proteinExistence type="predicted"/>
<evidence type="ECO:0000313" key="2">
    <source>
        <dbReference type="EMBL" id="MBE9033159.1"/>
    </source>
</evidence>
<feature type="non-terminal residue" evidence="2">
    <location>
        <position position="1"/>
    </location>
</feature>
<dbReference type="InterPro" id="IPR001119">
    <property type="entry name" value="SLH_dom"/>
</dbReference>